<keyword evidence="1" id="KW-0489">Methyltransferase</keyword>
<dbReference type="PANTHER" id="PTHR11746">
    <property type="entry name" value="O-METHYLTRANSFERASE"/>
    <property type="match status" value="1"/>
</dbReference>
<dbReference type="Proteomes" id="UP000655225">
    <property type="component" value="Unassembled WGS sequence"/>
</dbReference>
<proteinExistence type="predicted"/>
<dbReference type="GO" id="GO:0046983">
    <property type="term" value="F:protein dimerization activity"/>
    <property type="evidence" value="ECO:0007669"/>
    <property type="project" value="InterPro"/>
</dbReference>
<dbReference type="AlphaFoldDB" id="A0A834YHN0"/>
<dbReference type="GO" id="GO:0032259">
    <property type="term" value="P:methylation"/>
    <property type="evidence" value="ECO:0007669"/>
    <property type="project" value="UniProtKB-KW"/>
</dbReference>
<evidence type="ECO:0000256" key="2">
    <source>
        <dbReference type="ARBA" id="ARBA00022679"/>
    </source>
</evidence>
<gene>
    <name evidence="5" type="ORF">HHK36_029273</name>
</gene>
<evidence type="ECO:0000259" key="4">
    <source>
        <dbReference type="Pfam" id="PF08100"/>
    </source>
</evidence>
<dbReference type="Pfam" id="PF08100">
    <property type="entry name" value="Dimerisation"/>
    <property type="match status" value="1"/>
</dbReference>
<sequence>MDSSEKQQRKTSSIEEDCLFAMQLACASVLPMVMKVEIELDVLETISREGPGAHLSPSEIASHLPTHNPEAPIMLDRMLRLLASYTVLTCSLTTHADGKL</sequence>
<dbReference type="OrthoDB" id="1606438at2759"/>
<dbReference type="SUPFAM" id="SSF46785">
    <property type="entry name" value="Winged helix' DNA-binding domain"/>
    <property type="match status" value="1"/>
</dbReference>
<keyword evidence="6" id="KW-1185">Reference proteome</keyword>
<organism evidence="5 6">
    <name type="scientific">Tetracentron sinense</name>
    <name type="common">Spur-leaf</name>
    <dbReference type="NCBI Taxonomy" id="13715"/>
    <lineage>
        <taxon>Eukaryota</taxon>
        <taxon>Viridiplantae</taxon>
        <taxon>Streptophyta</taxon>
        <taxon>Embryophyta</taxon>
        <taxon>Tracheophyta</taxon>
        <taxon>Spermatophyta</taxon>
        <taxon>Magnoliopsida</taxon>
        <taxon>Trochodendrales</taxon>
        <taxon>Trochodendraceae</taxon>
        <taxon>Tetracentron</taxon>
    </lineage>
</organism>
<name>A0A834YHN0_TETSI</name>
<dbReference type="EMBL" id="JABCRI010000022">
    <property type="protein sequence ID" value="KAF8379824.1"/>
    <property type="molecule type" value="Genomic_DNA"/>
</dbReference>
<dbReference type="InterPro" id="IPR012967">
    <property type="entry name" value="COMT_dimerisation"/>
</dbReference>
<evidence type="ECO:0000313" key="6">
    <source>
        <dbReference type="Proteomes" id="UP000655225"/>
    </source>
</evidence>
<evidence type="ECO:0000256" key="1">
    <source>
        <dbReference type="ARBA" id="ARBA00022603"/>
    </source>
</evidence>
<dbReference type="InterPro" id="IPR036388">
    <property type="entry name" value="WH-like_DNA-bd_sf"/>
</dbReference>
<keyword evidence="2" id="KW-0808">Transferase</keyword>
<dbReference type="GO" id="GO:0008168">
    <property type="term" value="F:methyltransferase activity"/>
    <property type="evidence" value="ECO:0007669"/>
    <property type="project" value="UniProtKB-KW"/>
</dbReference>
<dbReference type="InterPro" id="IPR036390">
    <property type="entry name" value="WH_DNA-bd_sf"/>
</dbReference>
<comment type="caution">
    <text evidence="5">The sequence shown here is derived from an EMBL/GenBank/DDBJ whole genome shotgun (WGS) entry which is preliminary data.</text>
</comment>
<reference evidence="5 6" key="1">
    <citation type="submission" date="2020-04" db="EMBL/GenBank/DDBJ databases">
        <title>Plant Genome Project.</title>
        <authorList>
            <person name="Zhang R.-G."/>
        </authorList>
    </citation>
    <scope>NUCLEOTIDE SEQUENCE [LARGE SCALE GENOMIC DNA]</scope>
    <source>
        <strain evidence="5">YNK0</strain>
        <tissue evidence="5">Leaf</tissue>
    </source>
</reference>
<dbReference type="Gene3D" id="1.10.10.10">
    <property type="entry name" value="Winged helix-like DNA-binding domain superfamily/Winged helix DNA-binding domain"/>
    <property type="match status" value="1"/>
</dbReference>
<accession>A0A834YHN0</accession>
<dbReference type="OMA" id="FAMQLAC"/>
<dbReference type="InterPro" id="IPR016461">
    <property type="entry name" value="COMT-like"/>
</dbReference>
<protein>
    <recommendedName>
        <fullName evidence="4">O-methyltransferase dimerisation domain-containing protein</fullName>
    </recommendedName>
</protein>
<dbReference type="FunFam" id="1.10.10.10:FF:000357">
    <property type="entry name" value="Caffeic acid 3-O-methyltransferase"/>
    <property type="match status" value="1"/>
</dbReference>
<evidence type="ECO:0000313" key="5">
    <source>
        <dbReference type="EMBL" id="KAF8379824.1"/>
    </source>
</evidence>
<keyword evidence="3" id="KW-0949">S-adenosyl-L-methionine</keyword>
<feature type="domain" description="O-methyltransferase dimerisation" evidence="4">
    <location>
        <begin position="22"/>
        <end position="92"/>
    </location>
</feature>
<evidence type="ECO:0000256" key="3">
    <source>
        <dbReference type="ARBA" id="ARBA00022691"/>
    </source>
</evidence>